<dbReference type="AlphaFoldDB" id="A0A4V1Q3D6"/>
<dbReference type="Gene3D" id="3.40.50.300">
    <property type="entry name" value="P-loop containing nucleotide triphosphate hydrolases"/>
    <property type="match status" value="1"/>
</dbReference>
<dbReference type="PANTHER" id="PTHR10039">
    <property type="entry name" value="AMELOGENIN"/>
    <property type="match status" value="1"/>
</dbReference>
<dbReference type="Proteomes" id="UP000290288">
    <property type="component" value="Unassembled WGS sequence"/>
</dbReference>
<evidence type="ECO:0000313" key="5">
    <source>
        <dbReference type="Proteomes" id="UP000290288"/>
    </source>
</evidence>
<dbReference type="PANTHER" id="PTHR10039:SF5">
    <property type="entry name" value="NACHT DOMAIN-CONTAINING PROTEIN"/>
    <property type="match status" value="1"/>
</dbReference>
<gene>
    <name evidence="4" type="ORF">EST38_g7635</name>
</gene>
<feature type="region of interest" description="Disordered" evidence="2">
    <location>
        <begin position="45"/>
        <end position="64"/>
    </location>
</feature>
<name>A0A4V1Q3D6_9AGAR</name>
<keyword evidence="1" id="KW-0677">Repeat</keyword>
<dbReference type="InterPro" id="IPR027417">
    <property type="entry name" value="P-loop_NTPase"/>
</dbReference>
<sequence>MAEPPLHIEIFSGARGVQLGQQTINVIAGNQYFFNGGGDLVARLNPIPDASHTRDRKTSPPDSACFPGTREGVITEITTWANAVDSEPGTEDREIETTVSALVVYTPTPHIYWLHGFAGCGKSAVSLKLGDIFEESGRLLASYFFFRNAGDRSTMRRFAVTLANQLASALPATMPFIETALRADPGLLNNCVSLTRQLERLVYKPLQAVLTGNILEEALTEGPFIIVVDGLDECEDRRGVEEFIDQMLDFFEKHPNIPLRIFIASRVEQHIRERLETDGVRLADLNRHSPHKDIEKFLQVSFQKVAKRDRVIRTYVQARGAWPTRSDMNKLISHINGSFVLASSMLKYIVQPATAEDPLSPMERLPLTLDMNGLDGLYTRTLALSQHIPHFRNVISTIALLKQPLPIVDIADLLGIEAFEVVRVLLNLQAIIHVPGTDDEADVTLCHTSLRDFLTTENRSGSFFVPRSYHLHLSYYCLSSTIERRSALAYDYGRDYLEAHWQSFADSEASDFINEIEQFKAHQPLLANRLAYHAFLCSMLFCTLLTKSRPLNDNLYLITECTKQLALAAECHDHRIQLWLEKGLHYGFLSHVSHTLRFTKHTYEAQQHDLRRASAAIYAKFPEILERYPTSSGMEIEIDHLSSWWSGIDIFNVLKWIVARARHKWEEAKITPQPPLDLLIYKILNGYHCIFSFELEEVSPADSDVTCDADSAYSSPGYNRLYTQYVSSAYLVCKRS</sequence>
<reference evidence="4 5" key="1">
    <citation type="submission" date="2019-01" db="EMBL/GenBank/DDBJ databases">
        <title>Draft genome sequence of Psathyrella aberdarensis IHI B618.</title>
        <authorList>
            <person name="Buettner E."/>
            <person name="Kellner H."/>
        </authorList>
    </citation>
    <scope>NUCLEOTIDE SEQUENCE [LARGE SCALE GENOMIC DNA]</scope>
    <source>
        <strain evidence="4 5">IHI B618</strain>
    </source>
</reference>
<feature type="domain" description="Nephrocystin 3-like N-terminal" evidence="3">
    <location>
        <begin position="108"/>
        <end position="266"/>
    </location>
</feature>
<evidence type="ECO:0000256" key="1">
    <source>
        <dbReference type="ARBA" id="ARBA00022737"/>
    </source>
</evidence>
<dbReference type="Pfam" id="PF24883">
    <property type="entry name" value="NPHP3_N"/>
    <property type="match status" value="1"/>
</dbReference>
<accession>A0A4V1Q3D6</accession>
<dbReference type="OrthoDB" id="2908338at2759"/>
<proteinExistence type="predicted"/>
<evidence type="ECO:0000256" key="2">
    <source>
        <dbReference type="SAM" id="MobiDB-lite"/>
    </source>
</evidence>
<dbReference type="InterPro" id="IPR056884">
    <property type="entry name" value="NPHP3-like_N"/>
</dbReference>
<keyword evidence="5" id="KW-1185">Reference proteome</keyword>
<dbReference type="EMBL" id="SDEE01000281">
    <property type="protein sequence ID" value="RXW18218.1"/>
    <property type="molecule type" value="Genomic_DNA"/>
</dbReference>
<dbReference type="STRING" id="2316362.A0A4V1Q3D6"/>
<protein>
    <recommendedName>
        <fullName evidence="3">Nephrocystin 3-like N-terminal domain-containing protein</fullName>
    </recommendedName>
</protein>
<evidence type="ECO:0000259" key="3">
    <source>
        <dbReference type="Pfam" id="PF24883"/>
    </source>
</evidence>
<organism evidence="4 5">
    <name type="scientific">Candolleomyces aberdarensis</name>
    <dbReference type="NCBI Taxonomy" id="2316362"/>
    <lineage>
        <taxon>Eukaryota</taxon>
        <taxon>Fungi</taxon>
        <taxon>Dikarya</taxon>
        <taxon>Basidiomycota</taxon>
        <taxon>Agaricomycotina</taxon>
        <taxon>Agaricomycetes</taxon>
        <taxon>Agaricomycetidae</taxon>
        <taxon>Agaricales</taxon>
        <taxon>Agaricineae</taxon>
        <taxon>Psathyrellaceae</taxon>
        <taxon>Candolleomyces</taxon>
    </lineage>
</organism>
<comment type="caution">
    <text evidence="4">The sequence shown here is derived from an EMBL/GenBank/DDBJ whole genome shotgun (WGS) entry which is preliminary data.</text>
</comment>
<evidence type="ECO:0000313" key="4">
    <source>
        <dbReference type="EMBL" id="RXW18218.1"/>
    </source>
</evidence>
<dbReference type="SUPFAM" id="SSF52540">
    <property type="entry name" value="P-loop containing nucleoside triphosphate hydrolases"/>
    <property type="match status" value="1"/>
</dbReference>